<accession>A0ABN1PYC5</accession>
<evidence type="ECO:0000313" key="3">
    <source>
        <dbReference type="Proteomes" id="UP001499967"/>
    </source>
</evidence>
<dbReference type="Proteomes" id="UP001499967">
    <property type="component" value="Unassembled WGS sequence"/>
</dbReference>
<evidence type="ECO:0000256" key="1">
    <source>
        <dbReference type="ARBA" id="ARBA00022679"/>
    </source>
</evidence>
<evidence type="ECO:0000313" key="2">
    <source>
        <dbReference type="EMBL" id="GAA0935037.1"/>
    </source>
</evidence>
<dbReference type="RefSeq" id="WP_343941613.1">
    <property type="nucleotide sequence ID" value="NZ_BAAAHP010000075.1"/>
</dbReference>
<dbReference type="EMBL" id="BAAAHP010000075">
    <property type="protein sequence ID" value="GAA0935037.1"/>
    <property type="molecule type" value="Genomic_DNA"/>
</dbReference>
<dbReference type="PANTHER" id="PTHR13707">
    <property type="entry name" value="KETOACID-COENZYME A TRANSFERASE"/>
    <property type="match status" value="1"/>
</dbReference>
<dbReference type="InterPro" id="IPR037171">
    <property type="entry name" value="NagB/RpiA_transferase-like"/>
</dbReference>
<keyword evidence="3" id="KW-1185">Reference proteome</keyword>
<dbReference type="GO" id="GO:0016740">
    <property type="term" value="F:transferase activity"/>
    <property type="evidence" value="ECO:0007669"/>
    <property type="project" value="UniProtKB-KW"/>
</dbReference>
<gene>
    <name evidence="2" type="ORF">GCM10009559_26200</name>
</gene>
<protein>
    <submittedName>
        <fullName evidence="2">Succinyl-CoA--3-ketoacid CoA transferase subunit A</fullName>
    </submittedName>
</protein>
<reference evidence="2 3" key="1">
    <citation type="journal article" date="2019" name="Int. J. Syst. Evol. Microbiol.">
        <title>The Global Catalogue of Microorganisms (GCM) 10K type strain sequencing project: providing services to taxonomists for standard genome sequencing and annotation.</title>
        <authorList>
            <consortium name="The Broad Institute Genomics Platform"/>
            <consortium name="The Broad Institute Genome Sequencing Center for Infectious Disease"/>
            <person name="Wu L."/>
            <person name="Ma J."/>
        </authorList>
    </citation>
    <scope>NUCLEOTIDE SEQUENCE [LARGE SCALE GENOMIC DNA]</scope>
    <source>
        <strain evidence="2 3">JCM 11117</strain>
    </source>
</reference>
<dbReference type="SUPFAM" id="SSF100950">
    <property type="entry name" value="NagB/RpiA/CoA transferase-like"/>
    <property type="match status" value="1"/>
</dbReference>
<keyword evidence="1 2" id="KW-0808">Transferase</keyword>
<proteinExistence type="predicted"/>
<dbReference type="PANTHER" id="PTHR13707:SF60">
    <property type="entry name" value="ACETATE COA-TRANSFERASE SUBUNIT ALPHA"/>
    <property type="match status" value="1"/>
</dbReference>
<dbReference type="Pfam" id="PF01144">
    <property type="entry name" value="CoA_trans"/>
    <property type="match status" value="1"/>
</dbReference>
<sequence>MSIDELPTRAAGPVSKACGTLREALAHVRSGATVAVGGFGACGTPIALVEALLDLGVDDLHIISNNCGQDGRGLALLLKERRIRKFTGSFPGAAFAEHFARGEVELELVPQGTAAERLRAGGAGVPAFLLATGVDTAYADGGVPVLMDAEGRLVKESEPKQKQEFGGRTYVLEEALRPDVALVHAHLGDEAGNLRFRLTARNFNPLAAMAALHTVAQVETLVPTGSIDPDDIHLPGAFVDRIVIADAPLGDADE</sequence>
<dbReference type="InterPro" id="IPR004165">
    <property type="entry name" value="CoA_trans_fam_I"/>
</dbReference>
<organism evidence="2 3">
    <name type="scientific">Pseudonocardia zijingensis</name>
    <dbReference type="NCBI Taxonomy" id="153376"/>
    <lineage>
        <taxon>Bacteria</taxon>
        <taxon>Bacillati</taxon>
        <taxon>Actinomycetota</taxon>
        <taxon>Actinomycetes</taxon>
        <taxon>Pseudonocardiales</taxon>
        <taxon>Pseudonocardiaceae</taxon>
        <taxon>Pseudonocardia</taxon>
    </lineage>
</organism>
<name>A0ABN1PYC5_9PSEU</name>
<comment type="caution">
    <text evidence="2">The sequence shown here is derived from an EMBL/GenBank/DDBJ whole genome shotgun (WGS) entry which is preliminary data.</text>
</comment>
<dbReference type="Gene3D" id="3.40.1080.10">
    <property type="entry name" value="Glutaconate Coenzyme A-transferase"/>
    <property type="match status" value="1"/>
</dbReference>
<dbReference type="SMART" id="SM00882">
    <property type="entry name" value="CoA_trans"/>
    <property type="match status" value="1"/>
</dbReference>